<evidence type="ECO:0000256" key="17">
    <source>
        <dbReference type="PIRSR" id="PIRSR611281-2"/>
    </source>
</evidence>
<proteinExistence type="inferred from homology"/>
<evidence type="ECO:0000256" key="13">
    <source>
        <dbReference type="ARBA" id="ARBA00023136"/>
    </source>
</evidence>
<dbReference type="NCBIfam" id="TIGR01816">
    <property type="entry name" value="sdhA_forward"/>
    <property type="match status" value="1"/>
</dbReference>
<dbReference type="Pfam" id="PF02910">
    <property type="entry name" value="Succ_DH_flav_C"/>
    <property type="match status" value="1"/>
</dbReference>
<dbReference type="InterPro" id="IPR036188">
    <property type="entry name" value="FAD/NAD-bd_sf"/>
</dbReference>
<evidence type="ECO:0000256" key="6">
    <source>
        <dbReference type="ARBA" id="ARBA00019965"/>
    </source>
</evidence>
<dbReference type="FunFam" id="3.50.50.60:FF:000026">
    <property type="entry name" value="Succinate dehydrogenase flavoprotein subunit"/>
    <property type="match status" value="1"/>
</dbReference>
<dbReference type="RefSeq" id="WP_024351861.1">
    <property type="nucleotide sequence ID" value="NZ_BBWN01000042.1"/>
</dbReference>
<evidence type="ECO:0000256" key="2">
    <source>
        <dbReference type="ARBA" id="ARBA00004894"/>
    </source>
</evidence>
<dbReference type="GO" id="GO:0005886">
    <property type="term" value="C:plasma membrane"/>
    <property type="evidence" value="ECO:0007669"/>
    <property type="project" value="UniProtKB-SubCell"/>
</dbReference>
<dbReference type="Gene3D" id="3.50.50.60">
    <property type="entry name" value="FAD/NAD(P)-binding domain"/>
    <property type="match status" value="1"/>
</dbReference>
<feature type="binding site" evidence="17">
    <location>
        <position position="266"/>
    </location>
    <ligand>
        <name>substrate</name>
    </ligand>
</feature>
<keyword evidence="11 20" id="KW-0249">Electron transport</keyword>
<dbReference type="EC" id="1.3.5.1" evidence="5 20"/>
<evidence type="ECO:0000256" key="16">
    <source>
        <dbReference type="PIRSR" id="PIRSR000171-1"/>
    </source>
</evidence>
<evidence type="ECO:0000313" key="24">
    <source>
        <dbReference type="EMBL" id="BAT26599.1"/>
    </source>
</evidence>
<keyword evidence="7 20" id="KW-0813">Transport</keyword>
<dbReference type="PANTHER" id="PTHR11632:SF51">
    <property type="entry name" value="SUCCINATE DEHYDROGENASE [UBIQUINONE] FLAVOPROTEIN SUBUNIT, MITOCHONDRIAL"/>
    <property type="match status" value="1"/>
</dbReference>
<feature type="binding site" evidence="18">
    <location>
        <begin position="37"/>
        <end position="42"/>
    </location>
    <ligand>
        <name>FAD</name>
        <dbReference type="ChEBI" id="CHEBI:57692"/>
    </ligand>
</feature>
<keyword evidence="20" id="KW-0997">Cell inner membrane</keyword>
<dbReference type="FunFam" id="4.10.80.40:FF:000002">
    <property type="entry name" value="Succinate dehydrogenase [ubiquinone] flavoprotein subunit, mitochondrial"/>
    <property type="match status" value="1"/>
</dbReference>
<dbReference type="Pfam" id="PF00890">
    <property type="entry name" value="FAD_binding_2"/>
    <property type="match status" value="1"/>
</dbReference>
<dbReference type="InterPro" id="IPR037099">
    <property type="entry name" value="Fum_R/Succ_DH_flav-like_C_sf"/>
</dbReference>
<evidence type="ECO:0000256" key="3">
    <source>
        <dbReference type="ARBA" id="ARBA00008040"/>
    </source>
</evidence>
<keyword evidence="8 20" id="KW-0816">Tricarboxylic acid cycle</keyword>
<sequence length="617" mass="67001">MATNGTNANGQPHRTAPSQNGKAYEFTDHTFDVVVVGAGGAGLRATLGAAQAGLKTACITKVFPTRSHTVAAQGGVAASLGNMGKDDWRWHMYDTVKGSDWLGDQDAIEYLVRNAPAAVYELEHFGVPFSRTEDGRIYQRPFGGMTTEFGQGPAAQRTCAAADRTGHAILHTLYGQSLRYSSEFFIEYFAIDLIMDEEGVCRGVVALCLDDGTIHRFRAKKTILATGGYGRAYFSATSAHTCTGDGGGMVLRAGLPLQDMEFVQFHPTGIYGAGCLITEGSRGEGGYLTNSEGERFMERYAPSAKDLASRDVVSRSMTMEIREGRGVGKNKDHIHLHLDHLDPAVLAERLPGISESARIFAGVDVTKEPIPVLPTVHYNMGGIPTNFHGEVLTKKDGNADTVVPGLMAVGEAGCVSVHGANRLGSNSLIDLVVFGRAAGLRCAETVSASEEQPDLPAGAGDNALARLDRFRYANGATPTAELRADMQNTMQSNCAVFRTGEILDEGHTKIHEVWKASDDIRVTDRSLIWNTDLIETLEYDNLIAQAVVTMDSARNRTESRGAHAREDFPDRDDANWMKHTLSFCDTVAKTVTLEDRPVHTYTLSNQIDYIEPKKRVY</sequence>
<feature type="binding site" evidence="17">
    <location>
        <position position="377"/>
    </location>
    <ligand>
        <name>substrate</name>
    </ligand>
</feature>
<evidence type="ECO:0000256" key="7">
    <source>
        <dbReference type="ARBA" id="ARBA00022448"/>
    </source>
</evidence>
<organism evidence="24">
    <name type="scientific">Aurantimonas coralicida</name>
    <dbReference type="NCBI Taxonomy" id="182270"/>
    <lineage>
        <taxon>Bacteria</taxon>
        <taxon>Pseudomonadati</taxon>
        <taxon>Pseudomonadota</taxon>
        <taxon>Alphaproteobacteria</taxon>
        <taxon>Hyphomicrobiales</taxon>
        <taxon>Aurantimonadaceae</taxon>
        <taxon>Aurantimonas</taxon>
    </lineage>
</organism>
<dbReference type="Gene3D" id="4.10.80.40">
    <property type="entry name" value="succinate dehydrogenase protein domain"/>
    <property type="match status" value="1"/>
</dbReference>
<evidence type="ECO:0000256" key="1">
    <source>
        <dbReference type="ARBA" id="ARBA00004515"/>
    </source>
</evidence>
<name>A0A0P0YYB8_9HYPH</name>
<keyword evidence="20" id="KW-1003">Cell membrane</keyword>
<dbReference type="SUPFAM" id="SSF56425">
    <property type="entry name" value="Succinate dehydrogenase/fumarate reductase flavoprotein, catalytic domain"/>
    <property type="match status" value="1"/>
</dbReference>
<evidence type="ECO:0000256" key="15">
    <source>
        <dbReference type="NCBIfam" id="TIGR01816"/>
    </source>
</evidence>
<feature type="binding site" evidence="18">
    <location>
        <position position="245"/>
    </location>
    <ligand>
        <name>FAD</name>
        <dbReference type="ChEBI" id="CHEBI:57692"/>
    </ligand>
</feature>
<dbReference type="PIRSF" id="PIRSF000171">
    <property type="entry name" value="SDHA_APRA_LASPO"/>
    <property type="match status" value="1"/>
</dbReference>
<dbReference type="GO" id="GO:0006099">
    <property type="term" value="P:tricarboxylic acid cycle"/>
    <property type="evidence" value="ECO:0007669"/>
    <property type="project" value="UniProtKB-UniRule"/>
</dbReference>
<keyword evidence="10 18" id="KW-0274">FAD</keyword>
<dbReference type="InterPro" id="IPR003953">
    <property type="entry name" value="FAD-dep_OxRdtase_2_FAD-bd"/>
</dbReference>
<dbReference type="FunFam" id="1.20.58.100:FF:000001">
    <property type="entry name" value="Succinate dehydrogenase flavoprotein subunit (SdhA)"/>
    <property type="match status" value="1"/>
</dbReference>
<dbReference type="Gene3D" id="1.20.58.100">
    <property type="entry name" value="Fumarate reductase/succinate dehydrogenase flavoprotein-like, C-terminal domain"/>
    <property type="match status" value="1"/>
</dbReference>
<evidence type="ECO:0000256" key="12">
    <source>
        <dbReference type="ARBA" id="ARBA00023002"/>
    </source>
</evidence>
<feature type="binding site" evidence="17">
    <location>
        <position position="278"/>
    </location>
    <ligand>
        <name>substrate</name>
    </ligand>
</feature>
<keyword evidence="12 20" id="KW-0560">Oxidoreductase</keyword>
<dbReference type="InterPro" id="IPR003952">
    <property type="entry name" value="FRD_SDH_FAD_BS"/>
</dbReference>
<comment type="subunit">
    <text evidence="4">Part of an enzyme complex containing four subunits: a flavoprotein, an iron-sulfur, cytochrome b-556, and a hydrophobic anchor protein.</text>
</comment>
<dbReference type="PROSITE" id="PS00504">
    <property type="entry name" value="FRD_SDH_FAD_BINDING"/>
    <property type="match status" value="1"/>
</dbReference>
<dbReference type="Gene3D" id="3.90.700.10">
    <property type="entry name" value="Succinate dehydrogenase/fumarate reductase flavoprotein, catalytic domain"/>
    <property type="match status" value="1"/>
</dbReference>
<dbReference type="SUPFAM" id="SSF46977">
    <property type="entry name" value="Succinate dehydrogenase/fumarate reductase flavoprotein C-terminal domain"/>
    <property type="match status" value="1"/>
</dbReference>
<evidence type="ECO:0000259" key="23">
    <source>
        <dbReference type="Pfam" id="PF02910"/>
    </source>
</evidence>
<evidence type="ECO:0000256" key="5">
    <source>
        <dbReference type="ARBA" id="ARBA00012792"/>
    </source>
</evidence>
<dbReference type="EMBL" id="LC066372">
    <property type="protein sequence ID" value="BAT26599.1"/>
    <property type="molecule type" value="Genomic_DNA"/>
</dbReference>
<evidence type="ECO:0000256" key="14">
    <source>
        <dbReference type="ARBA" id="ARBA00049220"/>
    </source>
</evidence>
<feature type="domain" description="Fumarate reductase/succinate dehydrogenase flavoprotein-like C-terminal" evidence="23">
    <location>
        <begin position="483"/>
        <end position="617"/>
    </location>
</feature>
<dbReference type="InterPro" id="IPR011281">
    <property type="entry name" value="Succ_DH_flav_su_fwd"/>
</dbReference>
<evidence type="ECO:0000256" key="20">
    <source>
        <dbReference type="RuleBase" id="RU362051"/>
    </source>
</evidence>
<dbReference type="SUPFAM" id="SSF51905">
    <property type="entry name" value="FAD/NAD(P)-binding domain"/>
    <property type="match status" value="1"/>
</dbReference>
<feature type="binding site" evidence="18">
    <location>
        <begin position="60"/>
        <end position="75"/>
    </location>
    <ligand>
        <name>FAD</name>
        <dbReference type="ChEBI" id="CHEBI:57692"/>
    </ligand>
</feature>
<dbReference type="GO" id="GO:0050660">
    <property type="term" value="F:flavin adenine dinucleotide binding"/>
    <property type="evidence" value="ECO:0007669"/>
    <property type="project" value="UniProtKB-UniRule"/>
</dbReference>
<comment type="subcellular location">
    <subcellularLocation>
        <location evidence="1 20">Cell inner membrane</location>
        <topology evidence="1 20">Peripheral membrane protein</topology>
        <orientation evidence="1 20">Cytoplasmic side</orientation>
    </subcellularLocation>
</comment>
<feature type="modified residue" description="Tele-8alpha-FAD histidine" evidence="19">
    <location>
        <position position="68"/>
    </location>
</feature>
<evidence type="ECO:0000256" key="11">
    <source>
        <dbReference type="ARBA" id="ARBA00022982"/>
    </source>
</evidence>
<evidence type="ECO:0000256" key="10">
    <source>
        <dbReference type="ARBA" id="ARBA00022827"/>
    </source>
</evidence>
<dbReference type="UniPathway" id="UPA00223">
    <property type="reaction ID" value="UER01005"/>
</dbReference>
<dbReference type="GO" id="GO:0008177">
    <property type="term" value="F:succinate dehydrogenase (quinone) activity"/>
    <property type="evidence" value="ECO:0007669"/>
    <property type="project" value="UniProtKB-EC"/>
</dbReference>
<comment type="similarity">
    <text evidence="3 20">Belongs to the FAD-dependent oxidoreductase 2 family. FRD/SDH subfamily.</text>
</comment>
<dbReference type="FunFam" id="3.90.700.10:FF:000001">
    <property type="entry name" value="Mitochondrial succinate dehydrogenase flavoprotein subunit"/>
    <property type="match status" value="1"/>
</dbReference>
<feature type="active site" description="Proton acceptor" evidence="16">
    <location>
        <position position="310"/>
    </location>
</feature>
<reference evidence="24" key="1">
    <citation type="journal article" date="2015" name="Proc. Natl. Acad. Sci. U.S.A.">
        <title>Bacterial clade with the ribosomal RNA operon on a small plasmid rather than the chromosome.</title>
        <authorList>
            <person name="Anda M."/>
            <person name="Ohtsubo Y."/>
            <person name="Okubo T."/>
            <person name="Sugawara M."/>
            <person name="Nagata Y."/>
            <person name="Tsuda M."/>
            <person name="Minamisawa K."/>
            <person name="Mitsui H."/>
        </authorList>
    </citation>
    <scope>NUCLEOTIDE SEQUENCE</scope>
    <source>
        <strain evidence="24">DSM 14790</strain>
    </source>
</reference>
<dbReference type="AlphaFoldDB" id="A0A0P0YYB8"/>
<evidence type="ECO:0000256" key="9">
    <source>
        <dbReference type="ARBA" id="ARBA00022630"/>
    </source>
</evidence>
<comment type="pathway">
    <text evidence="2 20">Carbohydrate metabolism; tricarboxylic acid cycle; fumarate from succinate (bacterial route): step 1/1.</text>
</comment>
<feature type="domain" description="FAD-dependent oxidoreductase 2 FAD-binding" evidence="22">
    <location>
        <begin position="32"/>
        <end position="428"/>
    </location>
</feature>
<dbReference type="InterPro" id="IPR030664">
    <property type="entry name" value="SdhA/FrdA/AprA"/>
</dbReference>
<comment type="cofactor">
    <cofactor evidence="18">
        <name>FAD</name>
        <dbReference type="ChEBI" id="CHEBI:57692"/>
    </cofactor>
    <text evidence="18">Flavinylated by SdhE, about 5% flavinylation occurs in the absence of SdhE.</text>
</comment>
<accession>A0A0P0YYB8</accession>
<feature type="region of interest" description="Disordered" evidence="21">
    <location>
        <begin position="1"/>
        <end position="21"/>
    </location>
</feature>
<keyword evidence="9 18" id="KW-0285">Flavoprotein</keyword>
<feature type="binding site" evidence="17">
    <location>
        <position position="422"/>
    </location>
    <ligand>
        <name>substrate</name>
    </ligand>
</feature>
<dbReference type="GO" id="GO:0022900">
    <property type="term" value="P:electron transport chain"/>
    <property type="evidence" value="ECO:0007669"/>
    <property type="project" value="UniProtKB-UniRule"/>
</dbReference>
<dbReference type="PRINTS" id="PR00368">
    <property type="entry name" value="FADPNR"/>
</dbReference>
<dbReference type="InterPro" id="IPR027477">
    <property type="entry name" value="Succ_DH/fumarate_Rdtase_cat_sf"/>
</dbReference>
<keyword evidence="13 20" id="KW-0472">Membrane</keyword>
<dbReference type="GO" id="GO:0009055">
    <property type="term" value="F:electron transfer activity"/>
    <property type="evidence" value="ECO:0007669"/>
    <property type="project" value="TreeGrafter"/>
</dbReference>
<evidence type="ECO:0000256" key="4">
    <source>
        <dbReference type="ARBA" id="ARBA00011294"/>
    </source>
</evidence>
<evidence type="ECO:0000256" key="21">
    <source>
        <dbReference type="SAM" id="MobiDB-lite"/>
    </source>
</evidence>
<dbReference type="NCBIfam" id="TIGR01812">
    <property type="entry name" value="sdhA_frdA_Gneg"/>
    <property type="match status" value="1"/>
</dbReference>
<feature type="binding site" evidence="18">
    <location>
        <begin position="427"/>
        <end position="428"/>
    </location>
    <ligand>
        <name>FAD</name>
        <dbReference type="ChEBI" id="CHEBI:57692"/>
    </ligand>
</feature>
<dbReference type="InterPro" id="IPR015939">
    <property type="entry name" value="Fum_Rdtase/Succ_DH_flav-like_C"/>
</dbReference>
<evidence type="ECO:0000259" key="22">
    <source>
        <dbReference type="Pfam" id="PF00890"/>
    </source>
</evidence>
<protein>
    <recommendedName>
        <fullName evidence="6 15">Succinate dehydrogenase flavoprotein subunit</fullName>
        <ecNumber evidence="5 20">1.3.5.1</ecNumber>
    </recommendedName>
</protein>
<comment type="catalytic activity">
    <reaction evidence="14 20">
        <text>a quinone + succinate = fumarate + a quinol</text>
        <dbReference type="Rhea" id="RHEA:40523"/>
        <dbReference type="ChEBI" id="CHEBI:24646"/>
        <dbReference type="ChEBI" id="CHEBI:29806"/>
        <dbReference type="ChEBI" id="CHEBI:30031"/>
        <dbReference type="ChEBI" id="CHEBI:132124"/>
        <dbReference type="EC" id="1.3.5.1"/>
    </reaction>
</comment>
<evidence type="ECO:0000256" key="18">
    <source>
        <dbReference type="PIRSR" id="PIRSR611281-3"/>
    </source>
</evidence>
<dbReference type="PANTHER" id="PTHR11632">
    <property type="entry name" value="SUCCINATE DEHYDROGENASE 2 FLAVOPROTEIN SUBUNIT"/>
    <property type="match status" value="1"/>
</dbReference>
<feature type="binding site" evidence="18">
    <location>
        <position position="411"/>
    </location>
    <ligand>
        <name>FAD</name>
        <dbReference type="ChEBI" id="CHEBI:57692"/>
    </ligand>
</feature>
<evidence type="ECO:0000256" key="8">
    <source>
        <dbReference type="ARBA" id="ARBA00022532"/>
    </source>
</evidence>
<dbReference type="InterPro" id="IPR014006">
    <property type="entry name" value="Succ_Dhase_FrdA_Gneg"/>
</dbReference>
<evidence type="ECO:0000256" key="19">
    <source>
        <dbReference type="PIRSR" id="PIRSR611281-4"/>
    </source>
</evidence>